<accession>A0A1I7YHB1</accession>
<reference evidence="2" key="1">
    <citation type="submission" date="2016-11" db="UniProtKB">
        <authorList>
            <consortium name="WormBaseParasite"/>
        </authorList>
    </citation>
    <scope>IDENTIFICATION</scope>
</reference>
<dbReference type="AlphaFoldDB" id="A0A1I7YHB1"/>
<evidence type="ECO:0000313" key="1">
    <source>
        <dbReference type="Proteomes" id="UP000095287"/>
    </source>
</evidence>
<proteinExistence type="predicted"/>
<organism evidence="1 2">
    <name type="scientific">Steinernema glaseri</name>
    <dbReference type="NCBI Taxonomy" id="37863"/>
    <lineage>
        <taxon>Eukaryota</taxon>
        <taxon>Metazoa</taxon>
        <taxon>Ecdysozoa</taxon>
        <taxon>Nematoda</taxon>
        <taxon>Chromadorea</taxon>
        <taxon>Rhabditida</taxon>
        <taxon>Tylenchina</taxon>
        <taxon>Panagrolaimomorpha</taxon>
        <taxon>Strongyloidoidea</taxon>
        <taxon>Steinernematidae</taxon>
        <taxon>Steinernema</taxon>
    </lineage>
</organism>
<dbReference type="Proteomes" id="UP000095287">
    <property type="component" value="Unplaced"/>
</dbReference>
<dbReference type="WBParaSite" id="L893_g16419.t1">
    <property type="protein sequence ID" value="L893_g16419.t1"/>
    <property type="gene ID" value="L893_g16419"/>
</dbReference>
<protein>
    <submittedName>
        <fullName evidence="2">Uncharacterized protein</fullName>
    </submittedName>
</protein>
<sequence>MIISSFEKGRINLWFTGVMPCVTSWSEIFTFTIDASAEWFLELSISAQTAYKGTLGSERCGLGRYGGQALWANPL</sequence>
<keyword evidence="1" id="KW-1185">Reference proteome</keyword>
<evidence type="ECO:0000313" key="2">
    <source>
        <dbReference type="WBParaSite" id="L893_g16419.t1"/>
    </source>
</evidence>
<name>A0A1I7YHB1_9BILA</name>